<dbReference type="WBParaSite" id="SRAE_X000172750.1">
    <property type="protein sequence ID" value="SRAE_X000172750.1"/>
    <property type="gene ID" value="WBGene00267303"/>
</dbReference>
<evidence type="ECO:0000313" key="3">
    <source>
        <dbReference type="WBParaSite" id="SRAE_X000172750.1"/>
    </source>
</evidence>
<reference evidence="1" key="2">
    <citation type="submission" date="2014-09" db="EMBL/GenBank/DDBJ databases">
        <authorList>
            <person name="Aslett A.Martin."/>
        </authorList>
    </citation>
    <scope>NUCLEOTIDE SEQUENCE</scope>
    <source>
        <strain evidence="1">ED321 Heterogonic</strain>
    </source>
</reference>
<evidence type="ECO:0000313" key="1">
    <source>
        <dbReference type="EMBL" id="CEF59986.1"/>
    </source>
</evidence>
<evidence type="ECO:0000313" key="4">
    <source>
        <dbReference type="WormBase" id="SRAE_X000172750"/>
    </source>
</evidence>
<dbReference type="RefSeq" id="XP_024499196.1">
    <property type="nucleotide sequence ID" value="XM_024652240.1"/>
</dbReference>
<dbReference type="WormBase" id="SRAE_X000172750">
    <property type="protein sequence ID" value="SRP07795"/>
    <property type="gene ID" value="WBGene00267303"/>
</dbReference>
<dbReference type="AlphaFoldDB" id="A0A090KVT4"/>
<name>A0A090KVT4_STRRB</name>
<gene>
    <name evidence="1 3 4" type="ORF">SRAE_X000172750</name>
</gene>
<reference evidence="2" key="1">
    <citation type="submission" date="2014-09" db="EMBL/GenBank/DDBJ databases">
        <authorList>
            <person name="Martin A.A."/>
        </authorList>
    </citation>
    <scope>NUCLEOTIDE SEQUENCE</scope>
    <source>
        <strain evidence="2">ED321</strain>
    </source>
</reference>
<evidence type="ECO:0000313" key="2">
    <source>
        <dbReference type="Proteomes" id="UP000035682"/>
    </source>
</evidence>
<keyword evidence="2" id="KW-1185">Reference proteome</keyword>
<dbReference type="CTD" id="36384797"/>
<dbReference type="EMBL" id="LN609396">
    <property type="protein sequence ID" value="CEF59986.1"/>
    <property type="molecule type" value="Genomic_DNA"/>
</dbReference>
<sequence length="77" mass="9169">MDDDDWVDSYENSKIDKKNNTTNELSRYFTFLITSPIITNGDNFFFENKEENFDEIEEEDPVSDIIPTINMLYIIFN</sequence>
<organism evidence="1">
    <name type="scientific">Strongyloides ratti</name>
    <name type="common">Parasitic roundworm</name>
    <dbReference type="NCBI Taxonomy" id="34506"/>
    <lineage>
        <taxon>Eukaryota</taxon>
        <taxon>Metazoa</taxon>
        <taxon>Ecdysozoa</taxon>
        <taxon>Nematoda</taxon>
        <taxon>Chromadorea</taxon>
        <taxon>Rhabditida</taxon>
        <taxon>Tylenchina</taxon>
        <taxon>Panagrolaimomorpha</taxon>
        <taxon>Strongyloidoidea</taxon>
        <taxon>Strongyloididae</taxon>
        <taxon>Strongyloides</taxon>
    </lineage>
</organism>
<dbReference type="GeneID" id="36384797"/>
<protein>
    <submittedName>
        <fullName evidence="1 3">Uncharacterized protein</fullName>
    </submittedName>
</protein>
<proteinExistence type="predicted"/>
<reference evidence="3" key="3">
    <citation type="submission" date="2020-12" db="UniProtKB">
        <authorList>
            <consortium name="WormBaseParasite"/>
        </authorList>
    </citation>
    <scope>IDENTIFICATION</scope>
</reference>
<accession>A0A090KVT4</accession>
<dbReference type="Proteomes" id="UP000035682">
    <property type="component" value="Unplaced"/>
</dbReference>